<accession>K3WW34</accession>
<organism evidence="6 7">
    <name type="scientific">Globisporangium ultimum (strain ATCC 200006 / CBS 805.95 / DAOM BR144)</name>
    <name type="common">Pythium ultimum</name>
    <dbReference type="NCBI Taxonomy" id="431595"/>
    <lineage>
        <taxon>Eukaryota</taxon>
        <taxon>Sar</taxon>
        <taxon>Stramenopiles</taxon>
        <taxon>Oomycota</taxon>
        <taxon>Peronosporomycetes</taxon>
        <taxon>Pythiales</taxon>
        <taxon>Pythiaceae</taxon>
        <taxon>Globisporangium</taxon>
    </lineage>
</organism>
<reference evidence="7" key="1">
    <citation type="journal article" date="2010" name="Genome Biol.">
        <title>Genome sequence of the necrotrophic plant pathogen Pythium ultimum reveals original pathogenicity mechanisms and effector repertoire.</title>
        <authorList>
            <person name="Levesque C.A."/>
            <person name="Brouwer H."/>
            <person name="Cano L."/>
            <person name="Hamilton J.P."/>
            <person name="Holt C."/>
            <person name="Huitema E."/>
            <person name="Raffaele S."/>
            <person name="Robideau G.P."/>
            <person name="Thines M."/>
            <person name="Win J."/>
            <person name="Zerillo M.M."/>
            <person name="Beakes G.W."/>
            <person name="Boore J.L."/>
            <person name="Busam D."/>
            <person name="Dumas B."/>
            <person name="Ferriera S."/>
            <person name="Fuerstenberg S.I."/>
            <person name="Gachon C.M."/>
            <person name="Gaulin E."/>
            <person name="Govers F."/>
            <person name="Grenville-Briggs L."/>
            <person name="Horner N."/>
            <person name="Hostetler J."/>
            <person name="Jiang R.H."/>
            <person name="Johnson J."/>
            <person name="Krajaejun T."/>
            <person name="Lin H."/>
            <person name="Meijer H.J."/>
            <person name="Moore B."/>
            <person name="Morris P."/>
            <person name="Phuntmart V."/>
            <person name="Puiu D."/>
            <person name="Shetty J."/>
            <person name="Stajich J.E."/>
            <person name="Tripathy S."/>
            <person name="Wawra S."/>
            <person name="van West P."/>
            <person name="Whitty B.R."/>
            <person name="Coutinho P.M."/>
            <person name="Henrissat B."/>
            <person name="Martin F."/>
            <person name="Thomas P.D."/>
            <person name="Tyler B.M."/>
            <person name="De Vries R.P."/>
            <person name="Kamoun S."/>
            <person name="Yandell M."/>
            <person name="Tisserat N."/>
            <person name="Buell C.R."/>
        </authorList>
    </citation>
    <scope>NUCLEOTIDE SEQUENCE</scope>
    <source>
        <strain evidence="7">DAOM:BR144</strain>
    </source>
</reference>
<evidence type="ECO:0000313" key="6">
    <source>
        <dbReference type="EnsemblProtists" id="PYU1_T009182"/>
    </source>
</evidence>
<dbReference type="GO" id="GO:0004767">
    <property type="term" value="F:sphingomyelin phosphodiesterase activity"/>
    <property type="evidence" value="ECO:0007669"/>
    <property type="project" value="UniProtKB-EC"/>
</dbReference>
<dbReference type="AlphaFoldDB" id="K3WW34"/>
<dbReference type="GO" id="GO:0005576">
    <property type="term" value="C:extracellular region"/>
    <property type="evidence" value="ECO:0007669"/>
    <property type="project" value="InterPro"/>
</dbReference>
<dbReference type="InterPro" id="IPR017766">
    <property type="entry name" value="Sphingomyelinase/PLipase_C"/>
</dbReference>
<dbReference type="SUPFAM" id="SSF56219">
    <property type="entry name" value="DNase I-like"/>
    <property type="match status" value="1"/>
</dbReference>
<keyword evidence="3" id="KW-0732">Signal</keyword>
<proteinExistence type="inferred from homology"/>
<dbReference type="EnsemblProtists" id="PYU1_T009182">
    <property type="protein sequence ID" value="PYU1_T009182"/>
    <property type="gene ID" value="PYU1_G009164"/>
</dbReference>
<dbReference type="VEuPathDB" id="FungiDB:PYU1_G009164"/>
<evidence type="ECO:0000313" key="7">
    <source>
        <dbReference type="Proteomes" id="UP000019132"/>
    </source>
</evidence>
<dbReference type="InterPro" id="IPR005135">
    <property type="entry name" value="Endo/exonuclease/phosphatase"/>
</dbReference>
<dbReference type="Gene3D" id="3.60.10.10">
    <property type="entry name" value="Endonuclease/exonuclease/phosphatase"/>
    <property type="match status" value="1"/>
</dbReference>
<dbReference type="EC" id="3.1.4.12" evidence="2"/>
<dbReference type="InParanoid" id="K3WW34"/>
<keyword evidence="4" id="KW-0378">Hydrolase</keyword>
<feature type="domain" description="Endonuclease/exonuclease/phosphatase" evidence="5">
    <location>
        <begin position="21"/>
        <end position="198"/>
    </location>
</feature>
<reference evidence="6" key="3">
    <citation type="submission" date="2015-02" db="UniProtKB">
        <authorList>
            <consortium name="EnsemblProtists"/>
        </authorList>
    </citation>
    <scope>IDENTIFICATION</scope>
    <source>
        <strain evidence="6">DAOM BR144</strain>
    </source>
</reference>
<name>K3WW34_GLOUD</name>
<dbReference type="InterPro" id="IPR036691">
    <property type="entry name" value="Endo/exonu/phosph_ase_sf"/>
</dbReference>
<dbReference type="EMBL" id="GL376632">
    <property type="status" value="NOT_ANNOTATED_CDS"/>
    <property type="molecule type" value="Genomic_DNA"/>
</dbReference>
<dbReference type="CDD" id="cd09078">
    <property type="entry name" value="nSMase"/>
    <property type="match status" value="1"/>
</dbReference>
<sequence length="422" mass="47419">MVMPLVNGEYNGIDAMAFEILQYNVFGRPYEVSKDGQAERLARIPASLRKLSEHIDIVTFAEADVKGERESMLTQFRDIGFQYATSILHDPDPFTSLLNGGVIVVSRWPILHEAQHIYRNACHYSDCLAAKGVKYARVLKTVGGTSKIFNVFATHMQMRKFVDDMRIPTHEPLLFAGDFNVDNHTFASEVAELIELLGAHSPTQVGDQQFTSDPRSNLLVGRDGAANSNKCSEKYMQSWGDVKDGVYYPNALTRSTCDLHQHLPHELLIFIQPDNMCFCSCCPLEWLDYVLYAKAPYQQPLDGSTLESRINHVDPFVVDWTAPKSNMKMQLVDLSDHYPVLGKFVFAVNHGPGKDDDPLTYHLDGCSTDADCHFRAFRCYCNGANCYYNGTHLDGSDLASTHPVNRNCLYQKTSFQCLCGPT</sequence>
<protein>
    <recommendedName>
        <fullName evidence="2">sphingomyelin phosphodiesterase</fullName>
        <ecNumber evidence="2">3.1.4.12</ecNumber>
    </recommendedName>
</protein>
<keyword evidence="7" id="KW-1185">Reference proteome</keyword>
<evidence type="ECO:0000256" key="2">
    <source>
        <dbReference type="ARBA" id="ARBA00012369"/>
    </source>
</evidence>
<dbReference type="eggNOG" id="ENOG502QSQ7">
    <property type="taxonomic scope" value="Eukaryota"/>
</dbReference>
<dbReference type="PANTHER" id="PTHR16320">
    <property type="entry name" value="SPHINGOMYELINASE FAMILY MEMBER"/>
    <property type="match status" value="1"/>
</dbReference>
<reference evidence="7" key="2">
    <citation type="submission" date="2010-04" db="EMBL/GenBank/DDBJ databases">
        <authorList>
            <person name="Buell R."/>
            <person name="Hamilton J."/>
            <person name="Hostetler J."/>
        </authorList>
    </citation>
    <scope>NUCLEOTIDE SEQUENCE [LARGE SCALE GENOMIC DNA]</scope>
    <source>
        <strain evidence="7">DAOM:BR144</strain>
    </source>
</reference>
<dbReference type="InterPro" id="IPR038772">
    <property type="entry name" value="Sph/SMPD2-like"/>
</dbReference>
<comment type="similarity">
    <text evidence="1">Belongs to the neutral sphingomyelinase family.</text>
</comment>
<dbReference type="Proteomes" id="UP000019132">
    <property type="component" value="Unassembled WGS sequence"/>
</dbReference>
<dbReference type="PANTHER" id="PTHR16320:SF23">
    <property type="entry name" value="SPHINGOMYELINASE C 1"/>
    <property type="match status" value="1"/>
</dbReference>
<dbReference type="Pfam" id="PF03372">
    <property type="entry name" value="Exo_endo_phos"/>
    <property type="match status" value="1"/>
</dbReference>
<dbReference type="OMA" id="VNRNCLY"/>
<evidence type="ECO:0000256" key="3">
    <source>
        <dbReference type="ARBA" id="ARBA00022729"/>
    </source>
</evidence>
<evidence type="ECO:0000256" key="4">
    <source>
        <dbReference type="ARBA" id="ARBA00022801"/>
    </source>
</evidence>
<evidence type="ECO:0000259" key="5">
    <source>
        <dbReference type="Pfam" id="PF03372"/>
    </source>
</evidence>
<evidence type="ECO:0000256" key="1">
    <source>
        <dbReference type="ARBA" id="ARBA00006335"/>
    </source>
</evidence>
<dbReference type="HOGENOM" id="CLU_041081_0_0_1"/>